<name>A0A951PGJ9_9CYAN</name>
<reference evidence="6" key="1">
    <citation type="submission" date="2021-05" db="EMBL/GenBank/DDBJ databases">
        <authorList>
            <person name="Pietrasiak N."/>
            <person name="Ward R."/>
            <person name="Stajich J.E."/>
            <person name="Kurbessoian T."/>
        </authorList>
    </citation>
    <scope>NUCLEOTIDE SEQUENCE</scope>
    <source>
        <strain evidence="6">GSE-TBD4-15B</strain>
    </source>
</reference>
<gene>
    <name evidence="6" type="ORF">KME07_24295</name>
</gene>
<comment type="caution">
    <text evidence="6">The sequence shown here is derived from an EMBL/GenBank/DDBJ whole genome shotgun (WGS) entry which is preliminary data.</text>
</comment>
<dbReference type="AlphaFoldDB" id="A0A951PGJ9"/>
<dbReference type="GO" id="GO:0004048">
    <property type="term" value="F:anthranilate phosphoribosyltransferase activity"/>
    <property type="evidence" value="ECO:0007669"/>
    <property type="project" value="InterPro"/>
</dbReference>
<dbReference type="Pfam" id="PF00591">
    <property type="entry name" value="Glycos_transf_3"/>
    <property type="match status" value="1"/>
</dbReference>
<dbReference type="EMBL" id="JAHHHV010000091">
    <property type="protein sequence ID" value="MBW4468558.1"/>
    <property type="molecule type" value="Genomic_DNA"/>
</dbReference>
<keyword evidence="3" id="KW-0028">Amino-acid biosynthesis</keyword>
<dbReference type="SUPFAM" id="SSF47648">
    <property type="entry name" value="Nucleoside phosphorylase/phosphoribosyltransferase N-terminal domain"/>
    <property type="match status" value="1"/>
</dbReference>
<evidence type="ECO:0000256" key="3">
    <source>
        <dbReference type="ARBA" id="ARBA00023141"/>
    </source>
</evidence>
<sequence length="362" mass="39087">MSNAFRDLLRKVGSGPHTSEDLTRSEAAAATRMMLLQEATPAQIGAFMIAHRIKRPTGVELAGMLDAYDELGPSLSPIAARYRPLVMGIPYDGRSRTAPLSPITALLLTAVGCPVVMHGGRRMPTKEGLPLIEIWQGLGLDWTGLSLPQVQQVFEQTQLGFLYLPQQFPLAEQLVPYREQIGKRPPFATLELFWCPYRGESLIVSGFVHPPTEEMARTAFGLRGTRLFVTVKGLEGSCDLPRERTCIVGLSQSDSSLPMQRLLLHPRDYGFAGTDEPLGSASKLIDAMQALLQGQDSSLAAAAIWNGGFYLWQCGHAADLATGLGQAKALIASGQAAQKLTEVAAAIAQAQRSTQVAYSAVE</sequence>
<dbReference type="GO" id="GO:0000162">
    <property type="term" value="P:L-tryptophan biosynthetic process"/>
    <property type="evidence" value="ECO:0007669"/>
    <property type="project" value="InterPro"/>
</dbReference>
<organism evidence="6 7">
    <name type="scientific">Pegethrix bostrychoides GSE-TBD4-15B</name>
    <dbReference type="NCBI Taxonomy" id="2839662"/>
    <lineage>
        <taxon>Bacteria</taxon>
        <taxon>Bacillati</taxon>
        <taxon>Cyanobacteriota</taxon>
        <taxon>Cyanophyceae</taxon>
        <taxon>Oculatellales</taxon>
        <taxon>Oculatellaceae</taxon>
        <taxon>Pegethrix</taxon>
    </lineage>
</organism>
<dbReference type="NCBIfam" id="NF005635">
    <property type="entry name" value="PRK07394.1"/>
    <property type="match status" value="1"/>
</dbReference>
<keyword evidence="3" id="KW-0057">Aromatic amino acid biosynthesis</keyword>
<dbReference type="SUPFAM" id="SSF52418">
    <property type="entry name" value="Nucleoside phosphorylase/phosphoribosyltransferase catalytic domain"/>
    <property type="match status" value="1"/>
</dbReference>
<dbReference type="GO" id="GO:0005829">
    <property type="term" value="C:cytosol"/>
    <property type="evidence" value="ECO:0007669"/>
    <property type="project" value="TreeGrafter"/>
</dbReference>
<reference evidence="6" key="2">
    <citation type="journal article" date="2022" name="Microbiol. Resour. Announc.">
        <title>Metagenome Sequencing to Explore Phylogenomics of Terrestrial Cyanobacteria.</title>
        <authorList>
            <person name="Ward R.D."/>
            <person name="Stajich J.E."/>
            <person name="Johansen J.R."/>
            <person name="Huntemann M."/>
            <person name="Clum A."/>
            <person name="Foster B."/>
            <person name="Foster B."/>
            <person name="Roux S."/>
            <person name="Palaniappan K."/>
            <person name="Varghese N."/>
            <person name="Mukherjee S."/>
            <person name="Reddy T.B.K."/>
            <person name="Daum C."/>
            <person name="Copeland A."/>
            <person name="Chen I.A."/>
            <person name="Ivanova N.N."/>
            <person name="Kyrpides N.C."/>
            <person name="Shapiro N."/>
            <person name="Eloe-Fadrosh E.A."/>
            <person name="Pietrasiak N."/>
        </authorList>
    </citation>
    <scope>NUCLEOTIDE SEQUENCE</scope>
    <source>
        <strain evidence="6">GSE-TBD4-15B</strain>
    </source>
</reference>
<evidence type="ECO:0000259" key="4">
    <source>
        <dbReference type="Pfam" id="PF00591"/>
    </source>
</evidence>
<dbReference type="PANTHER" id="PTHR43285:SF3">
    <property type="entry name" value="SLL1634 PROTEIN"/>
    <property type="match status" value="1"/>
</dbReference>
<keyword evidence="2" id="KW-0808">Transferase</keyword>
<dbReference type="PANTHER" id="PTHR43285">
    <property type="entry name" value="ANTHRANILATE PHOSPHORIBOSYLTRANSFERASE"/>
    <property type="match status" value="1"/>
</dbReference>
<dbReference type="InterPro" id="IPR036320">
    <property type="entry name" value="Glycosyl_Trfase_fam3_N_dom_sf"/>
</dbReference>
<evidence type="ECO:0000313" key="7">
    <source>
        <dbReference type="Proteomes" id="UP000707356"/>
    </source>
</evidence>
<evidence type="ECO:0000259" key="5">
    <source>
        <dbReference type="Pfam" id="PF02885"/>
    </source>
</evidence>
<proteinExistence type="predicted"/>
<evidence type="ECO:0000256" key="2">
    <source>
        <dbReference type="ARBA" id="ARBA00022679"/>
    </source>
</evidence>
<dbReference type="InterPro" id="IPR035902">
    <property type="entry name" value="Nuc_phospho_transferase"/>
</dbReference>
<dbReference type="Proteomes" id="UP000707356">
    <property type="component" value="Unassembled WGS sequence"/>
</dbReference>
<evidence type="ECO:0000313" key="6">
    <source>
        <dbReference type="EMBL" id="MBW4468558.1"/>
    </source>
</evidence>
<feature type="domain" description="Glycosyl transferase family 3 N-terminal" evidence="5">
    <location>
        <begin position="6"/>
        <end position="70"/>
    </location>
</feature>
<dbReference type="Pfam" id="PF02885">
    <property type="entry name" value="Glycos_trans_3N"/>
    <property type="match status" value="1"/>
</dbReference>
<dbReference type="InterPro" id="IPR017459">
    <property type="entry name" value="Glycosyl_Trfase_fam3_N_dom"/>
</dbReference>
<dbReference type="InterPro" id="IPR000312">
    <property type="entry name" value="Glycosyl_Trfase_fam3"/>
</dbReference>
<feature type="domain" description="Glycosyl transferase family 3" evidence="4">
    <location>
        <begin position="97"/>
        <end position="336"/>
    </location>
</feature>
<dbReference type="Gene3D" id="3.40.1030.10">
    <property type="entry name" value="Nucleoside phosphorylase/phosphoribosyltransferase catalytic domain"/>
    <property type="match status" value="1"/>
</dbReference>
<evidence type="ECO:0000256" key="1">
    <source>
        <dbReference type="ARBA" id="ARBA00022676"/>
    </source>
</evidence>
<dbReference type="InterPro" id="IPR005940">
    <property type="entry name" value="Anthranilate_Pribosyl_Tfrase"/>
</dbReference>
<protein>
    <submittedName>
        <fullName evidence="6">Anthranilate phosphoribosyltransferase family protein</fullName>
    </submittedName>
</protein>
<accession>A0A951PGJ9</accession>
<keyword evidence="1 6" id="KW-0328">Glycosyltransferase</keyword>
<dbReference type="Gene3D" id="1.20.970.10">
    <property type="entry name" value="Transferase, Pyrimidine Nucleoside Phosphorylase, Chain C"/>
    <property type="match status" value="1"/>
</dbReference>